<protein>
    <submittedName>
        <fullName evidence="1">Uncharacterized protein</fullName>
    </submittedName>
</protein>
<keyword evidence="2" id="KW-1185">Reference proteome</keyword>
<reference evidence="2" key="1">
    <citation type="journal article" date="2019" name="Int. J. Syst. Evol. Microbiol.">
        <title>The Global Catalogue of Microorganisms (GCM) 10K type strain sequencing project: providing services to taxonomists for standard genome sequencing and annotation.</title>
        <authorList>
            <consortium name="The Broad Institute Genomics Platform"/>
            <consortium name="The Broad Institute Genome Sequencing Center for Infectious Disease"/>
            <person name="Wu L."/>
            <person name="Ma J."/>
        </authorList>
    </citation>
    <scope>NUCLEOTIDE SEQUENCE [LARGE SCALE GENOMIC DNA]</scope>
    <source>
        <strain evidence="2">NBRC 102146</strain>
    </source>
</reference>
<evidence type="ECO:0000313" key="1">
    <source>
        <dbReference type="EMBL" id="GLR47480.1"/>
    </source>
</evidence>
<organism evidence="1 2">
    <name type="scientific">Sphingomonas astaxanthinifaciens DSM 22298</name>
    <dbReference type="NCBI Taxonomy" id="1123267"/>
    <lineage>
        <taxon>Bacteria</taxon>
        <taxon>Pseudomonadati</taxon>
        <taxon>Pseudomonadota</taxon>
        <taxon>Alphaproteobacteria</taxon>
        <taxon>Sphingomonadales</taxon>
        <taxon>Sphingomonadaceae</taxon>
        <taxon>Sphingomonas</taxon>
    </lineage>
</organism>
<proteinExistence type="predicted"/>
<evidence type="ECO:0000313" key="2">
    <source>
        <dbReference type="Proteomes" id="UP001156703"/>
    </source>
</evidence>
<dbReference type="EMBL" id="BSOO01000009">
    <property type="protein sequence ID" value="GLR47480.1"/>
    <property type="molecule type" value="Genomic_DNA"/>
</dbReference>
<name>A0ABQ5Z754_9SPHN</name>
<comment type="caution">
    <text evidence="1">The sequence shown here is derived from an EMBL/GenBank/DDBJ whole genome shotgun (WGS) entry which is preliminary data.</text>
</comment>
<gene>
    <name evidence="1" type="ORF">GCM10007925_11920</name>
</gene>
<sequence length="186" mass="19831">MVQIGAVRNVVPIPAGFCLPSGDDIGIFQALAAPDVDNVTLLSLTECRKTAARRYLLVKTPVAALNAEVSRAELLKELGDAMETPEMSKQLEEVPGEISKGKTRQLGEPTKVTGEFGPRGRDDVCVYIGGRATTATASDSQTQAVAGCMTAVNGRMISLYAFADSTDAEAYKKLLPQLKAWAQSIR</sequence>
<dbReference type="Proteomes" id="UP001156703">
    <property type="component" value="Unassembled WGS sequence"/>
</dbReference>
<accession>A0ABQ5Z754</accession>